<feature type="non-terminal residue" evidence="3">
    <location>
        <position position="365"/>
    </location>
</feature>
<keyword evidence="2" id="KW-1133">Transmembrane helix</keyword>
<protein>
    <submittedName>
        <fullName evidence="3">Uncharacterized protein</fullName>
    </submittedName>
</protein>
<comment type="caution">
    <text evidence="3">The sequence shown here is derived from an EMBL/GenBank/DDBJ whole genome shotgun (WGS) entry which is preliminary data.</text>
</comment>
<feature type="transmembrane region" description="Helical" evidence="2">
    <location>
        <begin position="12"/>
        <end position="34"/>
    </location>
</feature>
<accession>A0AA36CVJ7</accession>
<keyword evidence="2" id="KW-0812">Transmembrane</keyword>
<evidence type="ECO:0000256" key="2">
    <source>
        <dbReference type="SAM" id="Phobius"/>
    </source>
</evidence>
<sequence>MDDPGSFIRASLLYHRILCIISAFATTFTILIILKHTPVKSRPYMRYLIALLYLSILSPIIFTATDDTAALCFVSAPIIQLGSRLQELFGLSDPVFSLRFSLITGLLVAATNPAAYAHAVLYRHQISIDPRSICLMPTTLLRGAFAACYLVVASSGLYLMATVGMLDFKAADFHPASLKNVVQKELAAMCTDRLKVEWGWTLLGGVCFGFCCLLTLAGHSYYSLVSRNILHKKVREMSKILVFSMACQFVFGYKILDIFERIFAPKPEYPTWAYCFGIAIILFQFSPFIFFAIRNIIKASEKGEPIRSLLRVQPDHPSYKRIMALNAAQTPTGESQIESPSGVQKADKSTNVNLSQKSASKSGSG</sequence>
<feature type="transmembrane region" description="Helical" evidence="2">
    <location>
        <begin position="198"/>
        <end position="219"/>
    </location>
</feature>
<evidence type="ECO:0000313" key="4">
    <source>
        <dbReference type="Proteomes" id="UP001177023"/>
    </source>
</evidence>
<dbReference type="Proteomes" id="UP001177023">
    <property type="component" value="Unassembled WGS sequence"/>
</dbReference>
<feature type="transmembrane region" description="Helical" evidence="2">
    <location>
        <begin position="240"/>
        <end position="259"/>
    </location>
</feature>
<feature type="region of interest" description="Disordered" evidence="1">
    <location>
        <begin position="328"/>
        <end position="365"/>
    </location>
</feature>
<feature type="transmembrane region" description="Helical" evidence="2">
    <location>
        <begin position="271"/>
        <end position="293"/>
    </location>
</feature>
<organism evidence="3 4">
    <name type="scientific">Mesorhabditis spiculigera</name>
    <dbReference type="NCBI Taxonomy" id="96644"/>
    <lineage>
        <taxon>Eukaryota</taxon>
        <taxon>Metazoa</taxon>
        <taxon>Ecdysozoa</taxon>
        <taxon>Nematoda</taxon>
        <taxon>Chromadorea</taxon>
        <taxon>Rhabditida</taxon>
        <taxon>Rhabditina</taxon>
        <taxon>Rhabditomorpha</taxon>
        <taxon>Rhabditoidea</taxon>
        <taxon>Rhabditidae</taxon>
        <taxon>Mesorhabditinae</taxon>
        <taxon>Mesorhabditis</taxon>
    </lineage>
</organism>
<keyword evidence="4" id="KW-1185">Reference proteome</keyword>
<dbReference type="EMBL" id="CATQJA010002641">
    <property type="protein sequence ID" value="CAJ0575839.1"/>
    <property type="molecule type" value="Genomic_DNA"/>
</dbReference>
<evidence type="ECO:0000256" key="1">
    <source>
        <dbReference type="SAM" id="MobiDB-lite"/>
    </source>
</evidence>
<evidence type="ECO:0000313" key="3">
    <source>
        <dbReference type="EMBL" id="CAJ0575839.1"/>
    </source>
</evidence>
<name>A0AA36CVJ7_9BILA</name>
<feature type="transmembrane region" description="Helical" evidence="2">
    <location>
        <begin position="46"/>
        <end position="65"/>
    </location>
</feature>
<feature type="compositionally biased region" description="Polar residues" evidence="1">
    <location>
        <begin position="349"/>
        <end position="365"/>
    </location>
</feature>
<proteinExistence type="predicted"/>
<dbReference type="AlphaFoldDB" id="A0AA36CVJ7"/>
<feature type="transmembrane region" description="Helical" evidence="2">
    <location>
        <begin position="143"/>
        <end position="166"/>
    </location>
</feature>
<gene>
    <name evidence="3" type="ORF">MSPICULIGERA_LOCUS14142</name>
</gene>
<keyword evidence="2" id="KW-0472">Membrane</keyword>
<reference evidence="3" key="1">
    <citation type="submission" date="2023-06" db="EMBL/GenBank/DDBJ databases">
        <authorList>
            <person name="Delattre M."/>
        </authorList>
    </citation>
    <scope>NUCLEOTIDE SEQUENCE</scope>
    <source>
        <strain evidence="3">AF72</strain>
    </source>
</reference>
<feature type="compositionally biased region" description="Polar residues" evidence="1">
    <location>
        <begin position="328"/>
        <end position="342"/>
    </location>
</feature>
<feature type="transmembrane region" description="Helical" evidence="2">
    <location>
        <begin position="100"/>
        <end position="122"/>
    </location>
</feature>